<dbReference type="EMBL" id="VICG01000006">
    <property type="protein sequence ID" value="KAA8570860.1"/>
    <property type="molecule type" value="Genomic_DNA"/>
</dbReference>
<evidence type="ECO:0000313" key="1">
    <source>
        <dbReference type="EMBL" id="KAA8570860.1"/>
    </source>
</evidence>
<dbReference type="Proteomes" id="UP000322873">
    <property type="component" value="Unassembled WGS sequence"/>
</dbReference>
<dbReference type="AlphaFoldDB" id="A0A5M9JQD3"/>
<keyword evidence="2" id="KW-1185">Reference proteome</keyword>
<sequence>MDCGPREFDLLLLHFRCSHNLLWHGKGWVVIFTGWCFRWRGAPGFSCYENRWSTLGVPRQDKIHVKTRRISCKRVFWGPVREWGYGLHICIP</sequence>
<comment type="caution">
    <text evidence="1">The sequence shown here is derived from an EMBL/GenBank/DDBJ whole genome shotgun (WGS) entry which is preliminary data.</text>
</comment>
<reference evidence="1 2" key="1">
    <citation type="submission" date="2019-06" db="EMBL/GenBank/DDBJ databases">
        <title>Genome Sequence of the Brown Rot Fungal Pathogen Monilinia fructicola.</title>
        <authorList>
            <person name="De Miccolis Angelini R.M."/>
            <person name="Landi L."/>
            <person name="Abate D."/>
            <person name="Pollastro S."/>
            <person name="Romanazzi G."/>
            <person name="Faretra F."/>
        </authorList>
    </citation>
    <scope>NUCLEOTIDE SEQUENCE [LARGE SCALE GENOMIC DNA]</scope>
    <source>
        <strain evidence="1 2">Mfrc123</strain>
    </source>
</reference>
<gene>
    <name evidence="1" type="ORF">EYC84_000250</name>
</gene>
<evidence type="ECO:0000313" key="2">
    <source>
        <dbReference type="Proteomes" id="UP000322873"/>
    </source>
</evidence>
<organism evidence="1 2">
    <name type="scientific">Monilinia fructicola</name>
    <name type="common">Brown rot fungus</name>
    <name type="synonym">Ciboria fructicola</name>
    <dbReference type="NCBI Taxonomy" id="38448"/>
    <lineage>
        <taxon>Eukaryota</taxon>
        <taxon>Fungi</taxon>
        <taxon>Dikarya</taxon>
        <taxon>Ascomycota</taxon>
        <taxon>Pezizomycotina</taxon>
        <taxon>Leotiomycetes</taxon>
        <taxon>Helotiales</taxon>
        <taxon>Sclerotiniaceae</taxon>
        <taxon>Monilinia</taxon>
    </lineage>
</organism>
<name>A0A5M9JQD3_MONFR</name>
<protein>
    <submittedName>
        <fullName evidence="1">Uncharacterized protein</fullName>
    </submittedName>
</protein>
<accession>A0A5M9JQD3</accession>
<proteinExistence type="predicted"/>